<keyword evidence="1" id="KW-0175">Coiled coil</keyword>
<dbReference type="Proteomes" id="UP000439903">
    <property type="component" value="Unassembled WGS sequence"/>
</dbReference>
<feature type="coiled-coil region" evidence="1">
    <location>
        <begin position="82"/>
        <end position="123"/>
    </location>
</feature>
<name>A0A8H4A4X6_GIGMA</name>
<reference evidence="2 3" key="1">
    <citation type="journal article" date="2019" name="Environ. Microbiol.">
        <title>At the nexus of three kingdoms: the genome of the mycorrhizal fungus Gigaspora margarita provides insights into plant, endobacterial and fungal interactions.</title>
        <authorList>
            <person name="Venice F."/>
            <person name="Ghignone S."/>
            <person name="Salvioli di Fossalunga A."/>
            <person name="Amselem J."/>
            <person name="Novero M."/>
            <person name="Xianan X."/>
            <person name="Sedzielewska Toro K."/>
            <person name="Morin E."/>
            <person name="Lipzen A."/>
            <person name="Grigoriev I.V."/>
            <person name="Henrissat B."/>
            <person name="Martin F.M."/>
            <person name="Bonfante P."/>
        </authorList>
    </citation>
    <scope>NUCLEOTIDE SEQUENCE [LARGE SCALE GENOMIC DNA]</scope>
    <source>
        <strain evidence="2 3">BEG34</strain>
    </source>
</reference>
<accession>A0A8H4A4X6</accession>
<evidence type="ECO:0000313" key="3">
    <source>
        <dbReference type="Proteomes" id="UP000439903"/>
    </source>
</evidence>
<dbReference type="OrthoDB" id="2490831at2759"/>
<evidence type="ECO:0000313" key="2">
    <source>
        <dbReference type="EMBL" id="KAF0420933.1"/>
    </source>
</evidence>
<dbReference type="EMBL" id="WTPW01001683">
    <property type="protein sequence ID" value="KAF0420933.1"/>
    <property type="molecule type" value="Genomic_DNA"/>
</dbReference>
<gene>
    <name evidence="2" type="ORF">F8M41_006868</name>
</gene>
<keyword evidence="3" id="KW-1185">Reference proteome</keyword>
<organism evidence="2 3">
    <name type="scientific">Gigaspora margarita</name>
    <dbReference type="NCBI Taxonomy" id="4874"/>
    <lineage>
        <taxon>Eukaryota</taxon>
        <taxon>Fungi</taxon>
        <taxon>Fungi incertae sedis</taxon>
        <taxon>Mucoromycota</taxon>
        <taxon>Glomeromycotina</taxon>
        <taxon>Glomeromycetes</taxon>
        <taxon>Diversisporales</taxon>
        <taxon>Gigasporaceae</taxon>
        <taxon>Gigaspora</taxon>
    </lineage>
</organism>
<sequence length="156" mass="17794">MKSIKTFNTCSFDYFSYLIFTHTPTRSSPLARPSTPVYSTTFSKKSTFSYPTSPVIISSSELTFALSNLKQKYSLLQLPKKNKSLRKEIAQLRYRISDLEAENKQAKEEIEALITINKGLGKEMDLQFKPIILESKKSKSKDELFDDNDSKSSSEI</sequence>
<dbReference type="AlphaFoldDB" id="A0A8H4A4X6"/>
<comment type="caution">
    <text evidence="2">The sequence shown here is derived from an EMBL/GenBank/DDBJ whole genome shotgun (WGS) entry which is preliminary data.</text>
</comment>
<evidence type="ECO:0000256" key="1">
    <source>
        <dbReference type="SAM" id="Coils"/>
    </source>
</evidence>
<protein>
    <submittedName>
        <fullName evidence="2">Uncharacterized protein</fullName>
    </submittedName>
</protein>
<proteinExistence type="predicted"/>